<evidence type="ECO:0000313" key="3">
    <source>
        <dbReference type="EMBL" id="KKN50249.1"/>
    </source>
</evidence>
<dbReference type="InterPro" id="IPR003680">
    <property type="entry name" value="Flavodoxin_fold"/>
</dbReference>
<dbReference type="InterPro" id="IPR046980">
    <property type="entry name" value="KefG/KefF"/>
</dbReference>
<dbReference type="GO" id="GO:0010181">
    <property type="term" value="F:FMN binding"/>
    <property type="evidence" value="ECO:0007669"/>
    <property type="project" value="TreeGrafter"/>
</dbReference>
<reference evidence="3" key="1">
    <citation type="journal article" date="2015" name="Nature">
        <title>Complex archaea that bridge the gap between prokaryotes and eukaryotes.</title>
        <authorList>
            <person name="Spang A."/>
            <person name="Saw J.H."/>
            <person name="Jorgensen S.L."/>
            <person name="Zaremba-Niedzwiedzka K."/>
            <person name="Martijn J."/>
            <person name="Lind A.E."/>
            <person name="van Eijk R."/>
            <person name="Schleper C."/>
            <person name="Guy L."/>
            <person name="Ettema T.J."/>
        </authorList>
    </citation>
    <scope>NUCLEOTIDE SEQUENCE</scope>
</reference>
<dbReference type="PANTHER" id="PTHR47307">
    <property type="entry name" value="GLUTATHIONE-REGULATED POTASSIUM-EFFLUX SYSTEM ANCILLARY PROTEIN KEFG"/>
    <property type="match status" value="1"/>
</dbReference>
<protein>
    <recommendedName>
        <fullName evidence="2">Flavodoxin-like fold domain-containing protein</fullName>
    </recommendedName>
</protein>
<dbReference type="Gene3D" id="3.40.50.360">
    <property type="match status" value="1"/>
</dbReference>
<dbReference type="SUPFAM" id="SSF52218">
    <property type="entry name" value="Flavoproteins"/>
    <property type="match status" value="1"/>
</dbReference>
<feature type="domain" description="Flavodoxin-like fold" evidence="2">
    <location>
        <begin position="2"/>
        <end position="170"/>
    </location>
</feature>
<accession>A0A0F9R665</accession>
<dbReference type="GO" id="GO:0009055">
    <property type="term" value="F:electron transfer activity"/>
    <property type="evidence" value="ECO:0007669"/>
    <property type="project" value="TreeGrafter"/>
</dbReference>
<gene>
    <name evidence="3" type="ORF">LCGC14_0634760</name>
</gene>
<dbReference type="PANTHER" id="PTHR47307:SF1">
    <property type="entry name" value="GLUTATHIONE-REGULATED POTASSIUM-EFFLUX SYSTEM ANCILLARY PROTEIN KEFG"/>
    <property type="match status" value="1"/>
</dbReference>
<keyword evidence="1" id="KW-0560">Oxidoreductase</keyword>
<sequence>MKKILIIFAHPAAARSNINKGLRSAVEDLEGVTVNDLYAHYPDLMIDVQREQALCEAHDIIVFQHPFYWYSSPAIIKQWFDLVLEHDWAYGSKGDALKNKLALQAITTGGDADTYTPTGINKFTIEQLTSPFKATVNLCKMQCLPPFVISGVHRGLAPEQVHNYAQQYRRAILALRDSKLDAAQLAHSEFFKSDLNKLIRRD</sequence>
<proteinExistence type="predicted"/>
<evidence type="ECO:0000259" key="2">
    <source>
        <dbReference type="Pfam" id="PF02525"/>
    </source>
</evidence>
<dbReference type="Pfam" id="PF02525">
    <property type="entry name" value="Flavodoxin_2"/>
    <property type="match status" value="1"/>
</dbReference>
<dbReference type="InterPro" id="IPR029039">
    <property type="entry name" value="Flavoprotein-like_sf"/>
</dbReference>
<dbReference type="GO" id="GO:0003955">
    <property type="term" value="F:NAD(P)H dehydrogenase (quinone) activity"/>
    <property type="evidence" value="ECO:0007669"/>
    <property type="project" value="TreeGrafter"/>
</dbReference>
<organism evidence="3">
    <name type="scientific">marine sediment metagenome</name>
    <dbReference type="NCBI Taxonomy" id="412755"/>
    <lineage>
        <taxon>unclassified sequences</taxon>
        <taxon>metagenomes</taxon>
        <taxon>ecological metagenomes</taxon>
    </lineage>
</organism>
<name>A0A0F9R665_9ZZZZ</name>
<comment type="caution">
    <text evidence="3">The sequence shown here is derived from an EMBL/GenBank/DDBJ whole genome shotgun (WGS) entry which is preliminary data.</text>
</comment>
<dbReference type="AlphaFoldDB" id="A0A0F9R665"/>
<evidence type="ECO:0000256" key="1">
    <source>
        <dbReference type="ARBA" id="ARBA00023002"/>
    </source>
</evidence>
<dbReference type="EMBL" id="LAZR01001125">
    <property type="protein sequence ID" value="KKN50249.1"/>
    <property type="molecule type" value="Genomic_DNA"/>
</dbReference>